<reference evidence="4" key="5">
    <citation type="submission" date="2018-04" db="UniProtKB">
        <authorList>
            <consortium name="EnsemblFungi"/>
        </authorList>
    </citation>
    <scope>IDENTIFICATION</scope>
    <source>
        <strain evidence="4">R3-111a-1</strain>
    </source>
</reference>
<dbReference type="PROSITE" id="PS51082">
    <property type="entry name" value="WH2"/>
    <property type="match status" value="1"/>
</dbReference>
<feature type="compositionally biased region" description="Polar residues" evidence="1">
    <location>
        <begin position="116"/>
        <end position="125"/>
    </location>
</feature>
<dbReference type="InterPro" id="IPR003124">
    <property type="entry name" value="WH2_dom"/>
</dbReference>
<feature type="compositionally biased region" description="Pro residues" evidence="1">
    <location>
        <begin position="172"/>
        <end position="185"/>
    </location>
</feature>
<feature type="compositionally biased region" description="Pro residues" evidence="1">
    <location>
        <begin position="1"/>
        <end position="28"/>
    </location>
</feature>
<dbReference type="eggNOG" id="KOG4462">
    <property type="taxonomic scope" value="Eukaryota"/>
</dbReference>
<accession>J3P9P3</accession>
<feature type="region of interest" description="Disordered" evidence="1">
    <location>
        <begin position="271"/>
        <end position="298"/>
    </location>
</feature>
<evidence type="ECO:0000313" key="5">
    <source>
        <dbReference type="Proteomes" id="UP000006039"/>
    </source>
</evidence>
<feature type="compositionally biased region" description="Gly residues" evidence="1">
    <location>
        <begin position="70"/>
        <end position="79"/>
    </location>
</feature>
<dbReference type="HOGENOM" id="CLU_727709_0_0_1"/>
<reference evidence="4" key="4">
    <citation type="journal article" date="2015" name="G3 (Bethesda)">
        <title>Genome sequences of three phytopathogenic species of the Magnaporthaceae family of fungi.</title>
        <authorList>
            <person name="Okagaki L.H."/>
            <person name="Nunes C.C."/>
            <person name="Sailsbery J."/>
            <person name="Clay B."/>
            <person name="Brown D."/>
            <person name="John T."/>
            <person name="Oh Y."/>
            <person name="Young N."/>
            <person name="Fitzgerald M."/>
            <person name="Haas B.J."/>
            <person name="Zeng Q."/>
            <person name="Young S."/>
            <person name="Adiconis X."/>
            <person name="Fan L."/>
            <person name="Levin J.Z."/>
            <person name="Mitchell T.K."/>
            <person name="Okubara P.A."/>
            <person name="Farman M.L."/>
            <person name="Kohn L.M."/>
            <person name="Birren B."/>
            <person name="Ma L.-J."/>
            <person name="Dean R.A."/>
        </authorList>
    </citation>
    <scope>NUCLEOTIDE SEQUENCE</scope>
    <source>
        <strain evidence="4">R3-111a-1</strain>
    </source>
</reference>
<feature type="domain" description="WH2" evidence="2">
    <location>
        <begin position="39"/>
        <end position="56"/>
    </location>
</feature>
<sequence>MPPPPPPPPPPPMPGRGGPPPPPPPPPGGGGFPAKPAGNRGALLSDISKGRALKKAVTNDRSAPVVASSSGGGGGGPPIGGAPPVPGMMGGAPKPPGGLAPPVPGNRGNGDHGRSESTGSANASMDSAPPLAGLFAGGMPKLRKTGGAGVDTGANQTSSFMSDSDSPSRLVPKPPGMMTPSPPGGAAPRIPTRAPAPPSAPSAPPSFHPAMVNLRKTISTADRPASMASIASAKGPPPPIGKKTSAASGFPEAFVSNPSLGPATSTAQFFGAKRSARAPSAASFRRASASPSSPSASYTTAATSTIKWGAFTPPCRPGGHSCCRRRTKPEFSTAGAPSTSALERTCTTSASAIFLPSTSTTEGSGAAAVTSAIAHARGYA</sequence>
<dbReference type="VEuPathDB" id="FungiDB:GGTG_10220"/>
<evidence type="ECO:0000256" key="1">
    <source>
        <dbReference type="SAM" id="MobiDB-lite"/>
    </source>
</evidence>
<dbReference type="Proteomes" id="UP000006039">
    <property type="component" value="Unassembled WGS sequence"/>
</dbReference>
<evidence type="ECO:0000313" key="3">
    <source>
        <dbReference type="EMBL" id="EJT73379.1"/>
    </source>
</evidence>
<evidence type="ECO:0000313" key="4">
    <source>
        <dbReference type="EnsemblFungi" id="EJT73379"/>
    </source>
</evidence>
<gene>
    <name evidence="4" type="primary">20350678</name>
    <name evidence="3" type="ORF">GGTG_10220</name>
</gene>
<evidence type="ECO:0000259" key="2">
    <source>
        <dbReference type="PROSITE" id="PS51082"/>
    </source>
</evidence>
<dbReference type="AlphaFoldDB" id="J3P9P3"/>
<name>J3P9P3_GAET3</name>
<dbReference type="EMBL" id="GL385399">
    <property type="protein sequence ID" value="EJT73379.1"/>
    <property type="molecule type" value="Genomic_DNA"/>
</dbReference>
<dbReference type="PRINTS" id="PR01871">
    <property type="entry name" value="ANNEXINVII"/>
</dbReference>
<protein>
    <recommendedName>
        <fullName evidence="2">WH2 domain-containing protein</fullName>
    </recommendedName>
</protein>
<reference evidence="3" key="2">
    <citation type="submission" date="2010-07" db="EMBL/GenBank/DDBJ databases">
        <authorList>
            <consortium name="The Broad Institute Genome Sequencing Platform"/>
            <consortium name="Broad Institute Genome Sequencing Center for Infectious Disease"/>
            <person name="Ma L.-J."/>
            <person name="Dead R."/>
            <person name="Young S."/>
            <person name="Zeng Q."/>
            <person name="Koehrsen M."/>
            <person name="Alvarado L."/>
            <person name="Berlin A."/>
            <person name="Chapman S.B."/>
            <person name="Chen Z."/>
            <person name="Freedman E."/>
            <person name="Gellesch M."/>
            <person name="Goldberg J."/>
            <person name="Griggs A."/>
            <person name="Gujja S."/>
            <person name="Heilman E.R."/>
            <person name="Heiman D."/>
            <person name="Hepburn T."/>
            <person name="Howarth C."/>
            <person name="Jen D."/>
            <person name="Larson L."/>
            <person name="Mehta T."/>
            <person name="Neiman D."/>
            <person name="Pearson M."/>
            <person name="Roberts A."/>
            <person name="Saif S."/>
            <person name="Shea T."/>
            <person name="Shenoy N."/>
            <person name="Sisk P."/>
            <person name="Stolte C."/>
            <person name="Sykes S."/>
            <person name="Walk T."/>
            <person name="White J."/>
            <person name="Yandava C."/>
            <person name="Haas B."/>
            <person name="Nusbaum C."/>
            <person name="Birren B."/>
        </authorList>
    </citation>
    <scope>NUCLEOTIDE SEQUENCE</scope>
    <source>
        <strain evidence="3">R3-111a-1</strain>
    </source>
</reference>
<feature type="region of interest" description="Disordered" evidence="1">
    <location>
        <begin position="1"/>
        <end position="247"/>
    </location>
</feature>
<feature type="compositionally biased region" description="Low complexity" evidence="1">
    <location>
        <begin position="158"/>
        <end position="168"/>
    </location>
</feature>
<dbReference type="STRING" id="644352.J3P9P3"/>
<dbReference type="OrthoDB" id="2430277at2759"/>
<dbReference type="Pfam" id="PF02205">
    <property type="entry name" value="WH2"/>
    <property type="match status" value="1"/>
</dbReference>
<reference evidence="3" key="3">
    <citation type="submission" date="2010-09" db="EMBL/GenBank/DDBJ databases">
        <title>Annotation of Gaeumannomyces graminis var. tritici R3-111a-1.</title>
        <authorList>
            <consortium name="The Broad Institute Genome Sequencing Platform"/>
            <person name="Ma L.-J."/>
            <person name="Dead R."/>
            <person name="Young S.K."/>
            <person name="Zeng Q."/>
            <person name="Gargeya S."/>
            <person name="Fitzgerald M."/>
            <person name="Haas B."/>
            <person name="Abouelleil A."/>
            <person name="Alvarado L."/>
            <person name="Arachchi H.M."/>
            <person name="Berlin A."/>
            <person name="Brown A."/>
            <person name="Chapman S.B."/>
            <person name="Chen Z."/>
            <person name="Dunbar C."/>
            <person name="Freedman E."/>
            <person name="Gearin G."/>
            <person name="Gellesch M."/>
            <person name="Goldberg J."/>
            <person name="Griggs A."/>
            <person name="Gujja S."/>
            <person name="Heiman D."/>
            <person name="Howarth C."/>
            <person name="Larson L."/>
            <person name="Lui A."/>
            <person name="MacDonald P.J.P."/>
            <person name="Mehta T."/>
            <person name="Montmayeur A."/>
            <person name="Murphy C."/>
            <person name="Neiman D."/>
            <person name="Pearson M."/>
            <person name="Priest M."/>
            <person name="Roberts A."/>
            <person name="Saif S."/>
            <person name="Shea T."/>
            <person name="Shenoy N."/>
            <person name="Sisk P."/>
            <person name="Stolte C."/>
            <person name="Sykes S."/>
            <person name="Yandava C."/>
            <person name="Wortman J."/>
            <person name="Nusbaum C."/>
            <person name="Birren B."/>
        </authorList>
    </citation>
    <scope>NUCLEOTIDE SEQUENCE</scope>
    <source>
        <strain evidence="3">R3-111a-1</strain>
    </source>
</reference>
<reference evidence="5" key="1">
    <citation type="submission" date="2010-07" db="EMBL/GenBank/DDBJ databases">
        <title>The genome sequence of Gaeumannomyces graminis var. tritici strain R3-111a-1.</title>
        <authorList>
            <consortium name="The Broad Institute Genome Sequencing Platform"/>
            <person name="Ma L.-J."/>
            <person name="Dead R."/>
            <person name="Young S."/>
            <person name="Zeng Q."/>
            <person name="Koehrsen M."/>
            <person name="Alvarado L."/>
            <person name="Berlin A."/>
            <person name="Chapman S.B."/>
            <person name="Chen Z."/>
            <person name="Freedman E."/>
            <person name="Gellesch M."/>
            <person name="Goldberg J."/>
            <person name="Griggs A."/>
            <person name="Gujja S."/>
            <person name="Heilman E.R."/>
            <person name="Heiman D."/>
            <person name="Hepburn T."/>
            <person name="Howarth C."/>
            <person name="Jen D."/>
            <person name="Larson L."/>
            <person name="Mehta T."/>
            <person name="Neiman D."/>
            <person name="Pearson M."/>
            <person name="Roberts A."/>
            <person name="Saif S."/>
            <person name="Shea T."/>
            <person name="Shenoy N."/>
            <person name="Sisk P."/>
            <person name="Stolte C."/>
            <person name="Sykes S."/>
            <person name="Walk T."/>
            <person name="White J."/>
            <person name="Yandava C."/>
            <person name="Haas B."/>
            <person name="Nusbaum C."/>
            <person name="Birren B."/>
        </authorList>
    </citation>
    <scope>NUCLEOTIDE SEQUENCE [LARGE SCALE GENOMIC DNA]</scope>
    <source>
        <strain evidence="5">R3-111a-1</strain>
    </source>
</reference>
<dbReference type="GO" id="GO:0003779">
    <property type="term" value="F:actin binding"/>
    <property type="evidence" value="ECO:0007669"/>
    <property type="project" value="InterPro"/>
</dbReference>
<feature type="compositionally biased region" description="Pro residues" evidence="1">
    <location>
        <begin position="93"/>
        <end position="104"/>
    </location>
</feature>
<proteinExistence type="predicted"/>
<keyword evidence="5" id="KW-1185">Reference proteome</keyword>
<feature type="compositionally biased region" description="Low complexity" evidence="1">
    <location>
        <begin position="277"/>
        <end position="298"/>
    </location>
</feature>
<dbReference type="RefSeq" id="XP_009226353.1">
    <property type="nucleotide sequence ID" value="XM_009228089.1"/>
</dbReference>
<dbReference type="EnsemblFungi" id="EJT73379">
    <property type="protein sequence ID" value="EJT73379"/>
    <property type="gene ID" value="GGTG_10220"/>
</dbReference>
<organism evidence="3">
    <name type="scientific">Gaeumannomyces tritici (strain R3-111a-1)</name>
    <name type="common">Wheat and barley take-all root rot fungus</name>
    <name type="synonym">Gaeumannomyces graminis var. tritici</name>
    <dbReference type="NCBI Taxonomy" id="644352"/>
    <lineage>
        <taxon>Eukaryota</taxon>
        <taxon>Fungi</taxon>
        <taxon>Dikarya</taxon>
        <taxon>Ascomycota</taxon>
        <taxon>Pezizomycotina</taxon>
        <taxon>Sordariomycetes</taxon>
        <taxon>Sordariomycetidae</taxon>
        <taxon>Magnaporthales</taxon>
        <taxon>Magnaporthaceae</taxon>
        <taxon>Gaeumannomyces</taxon>
    </lineage>
</organism>
<dbReference type="GeneID" id="20350678"/>
<feature type="compositionally biased region" description="Pro residues" evidence="1">
    <location>
        <begin position="194"/>
        <end position="207"/>
    </location>
</feature>